<feature type="chain" id="PRO_5017203823" evidence="3">
    <location>
        <begin position="37"/>
        <end position="438"/>
    </location>
</feature>
<dbReference type="AlphaFoldDB" id="A0A3A3G7P7"/>
<dbReference type="Pfam" id="PF02321">
    <property type="entry name" value="OEP"/>
    <property type="match status" value="1"/>
</dbReference>
<comment type="caution">
    <text evidence="4">The sequence shown here is derived from an EMBL/GenBank/DDBJ whole genome shotgun (WGS) entry which is preliminary data.</text>
</comment>
<name>A0A3A3G7P7_9BURK</name>
<feature type="signal peptide" evidence="3">
    <location>
        <begin position="1"/>
        <end position="36"/>
    </location>
</feature>
<gene>
    <name evidence="4" type="ORF">D3878_19400</name>
</gene>
<dbReference type="EMBL" id="QYUQ01000002">
    <property type="protein sequence ID" value="RJG04537.1"/>
    <property type="molecule type" value="Genomic_DNA"/>
</dbReference>
<organism evidence="4 5">
    <name type="scientific">Noviherbaspirillum sedimenti</name>
    <dbReference type="NCBI Taxonomy" id="2320865"/>
    <lineage>
        <taxon>Bacteria</taxon>
        <taxon>Pseudomonadati</taxon>
        <taxon>Pseudomonadota</taxon>
        <taxon>Betaproteobacteria</taxon>
        <taxon>Burkholderiales</taxon>
        <taxon>Oxalobacteraceae</taxon>
        <taxon>Noviherbaspirillum</taxon>
    </lineage>
</organism>
<comment type="similarity">
    <text evidence="1">Belongs to the outer membrane factor (OMF) (TC 1.B.17) family.</text>
</comment>
<dbReference type="RefSeq" id="WP_119788012.1">
    <property type="nucleotide sequence ID" value="NZ_QYUQ01000002.1"/>
</dbReference>
<protein>
    <submittedName>
        <fullName evidence="4">TolC family protein</fullName>
    </submittedName>
</protein>
<proteinExistence type="inferred from homology"/>
<dbReference type="InterPro" id="IPR003423">
    <property type="entry name" value="OMP_efflux"/>
</dbReference>
<dbReference type="SUPFAM" id="SSF56954">
    <property type="entry name" value="Outer membrane efflux proteins (OEP)"/>
    <property type="match status" value="1"/>
</dbReference>
<evidence type="ECO:0000256" key="3">
    <source>
        <dbReference type="SAM" id="SignalP"/>
    </source>
</evidence>
<accession>A0A3A3G7P7</accession>
<dbReference type="Proteomes" id="UP000266327">
    <property type="component" value="Unassembled WGS sequence"/>
</dbReference>
<evidence type="ECO:0000256" key="2">
    <source>
        <dbReference type="SAM" id="Coils"/>
    </source>
</evidence>
<dbReference type="InterPro" id="IPR010131">
    <property type="entry name" value="MdtP/NodT-like"/>
</dbReference>
<evidence type="ECO:0000313" key="5">
    <source>
        <dbReference type="Proteomes" id="UP000266327"/>
    </source>
</evidence>
<feature type="coiled-coil region" evidence="2">
    <location>
        <begin position="333"/>
        <end position="367"/>
    </location>
</feature>
<evidence type="ECO:0000313" key="4">
    <source>
        <dbReference type="EMBL" id="RJG04537.1"/>
    </source>
</evidence>
<dbReference type="PANTHER" id="PTHR30203">
    <property type="entry name" value="OUTER MEMBRANE CATION EFFLUX PROTEIN"/>
    <property type="match status" value="1"/>
</dbReference>
<keyword evidence="2" id="KW-0175">Coiled coil</keyword>
<dbReference type="GO" id="GO:0015562">
    <property type="term" value="F:efflux transmembrane transporter activity"/>
    <property type="evidence" value="ECO:0007669"/>
    <property type="project" value="InterPro"/>
</dbReference>
<dbReference type="PANTHER" id="PTHR30203:SF24">
    <property type="entry name" value="BLR4935 PROTEIN"/>
    <property type="match status" value="1"/>
</dbReference>
<evidence type="ECO:0000256" key="1">
    <source>
        <dbReference type="ARBA" id="ARBA00007613"/>
    </source>
</evidence>
<sequence length="438" mass="47866">MSLRIKTPLISHNQSRHLCQFSVLFALACGATLAHAQSSRLTLNEALRLSLQRAPLAKAAEASVQASRAAAAKADQLPDPMFKAGIENVPVNGPDRFSTTRDFMTMRRLGIEQQWVSSDKRAARAERAQRAVEMEEGNYLENVAKVREETAKAWLNVLYGQRTLMLFKAMETATGEDLAAMKAAHRGAKSTASDVVQAQLALVQAHDATRKAEQDLANARIVLARWTVVPVEAVADESPSLVSHIANLSVEELEKVYPMAVGARRAINLADADTAVATRERRPDWTVEAGFSQRGSQYSNMVSIGVSIPLPVNRAQRQDRDIAEKSALGTRARLQYEEAVREMQTEIHSLSATLASLKDRLGQLNTRLLPPASSQVDLATAAYRAGTGSLSAVFNARRMLLEKQLQVTELEREAALTWSRLEHHVVPHDLVAAGGAAQ</sequence>
<reference evidence="5" key="1">
    <citation type="submission" date="2018-09" db="EMBL/GenBank/DDBJ databases">
        <authorList>
            <person name="Zhu H."/>
        </authorList>
    </citation>
    <scope>NUCLEOTIDE SEQUENCE [LARGE SCALE GENOMIC DNA]</scope>
    <source>
        <strain evidence="5">K1S02-23</strain>
    </source>
</reference>
<keyword evidence="5" id="KW-1185">Reference proteome</keyword>
<keyword evidence="3" id="KW-0732">Signal</keyword>
<dbReference type="OrthoDB" id="9769048at2"/>
<dbReference type="PROSITE" id="PS51257">
    <property type="entry name" value="PROKAR_LIPOPROTEIN"/>
    <property type="match status" value="1"/>
</dbReference>
<dbReference type="Gene3D" id="1.20.1600.10">
    <property type="entry name" value="Outer membrane efflux proteins (OEP)"/>
    <property type="match status" value="1"/>
</dbReference>